<organism evidence="1">
    <name type="scientific">Arundo donax</name>
    <name type="common">Giant reed</name>
    <name type="synonym">Donax arundinaceus</name>
    <dbReference type="NCBI Taxonomy" id="35708"/>
    <lineage>
        <taxon>Eukaryota</taxon>
        <taxon>Viridiplantae</taxon>
        <taxon>Streptophyta</taxon>
        <taxon>Embryophyta</taxon>
        <taxon>Tracheophyta</taxon>
        <taxon>Spermatophyta</taxon>
        <taxon>Magnoliopsida</taxon>
        <taxon>Liliopsida</taxon>
        <taxon>Poales</taxon>
        <taxon>Poaceae</taxon>
        <taxon>PACMAD clade</taxon>
        <taxon>Arundinoideae</taxon>
        <taxon>Arundineae</taxon>
        <taxon>Arundo</taxon>
    </lineage>
</organism>
<dbReference type="EMBL" id="GBRH01184543">
    <property type="protein sequence ID" value="JAE13353.1"/>
    <property type="molecule type" value="Transcribed_RNA"/>
</dbReference>
<evidence type="ECO:0000313" key="1">
    <source>
        <dbReference type="EMBL" id="JAE13353.1"/>
    </source>
</evidence>
<dbReference type="AlphaFoldDB" id="A0A0A9FY95"/>
<proteinExistence type="predicted"/>
<sequence>MADSPAASRSATQWCAGLCA</sequence>
<reference evidence="1" key="1">
    <citation type="submission" date="2014-09" db="EMBL/GenBank/DDBJ databases">
        <authorList>
            <person name="Magalhaes I.L.F."/>
            <person name="Oliveira U."/>
            <person name="Santos F.R."/>
            <person name="Vidigal T.H.D.A."/>
            <person name="Brescovit A.D."/>
            <person name="Santos A.J."/>
        </authorList>
    </citation>
    <scope>NUCLEOTIDE SEQUENCE</scope>
    <source>
        <tissue evidence="1">Shoot tissue taken approximately 20 cm above the soil surface</tissue>
    </source>
</reference>
<name>A0A0A9FY95_ARUDO</name>
<reference evidence="1" key="2">
    <citation type="journal article" date="2015" name="Data Brief">
        <title>Shoot transcriptome of the giant reed, Arundo donax.</title>
        <authorList>
            <person name="Barrero R.A."/>
            <person name="Guerrero F.D."/>
            <person name="Moolhuijzen P."/>
            <person name="Goolsby J.A."/>
            <person name="Tidwell J."/>
            <person name="Bellgard S.E."/>
            <person name="Bellgard M.I."/>
        </authorList>
    </citation>
    <scope>NUCLEOTIDE SEQUENCE</scope>
    <source>
        <tissue evidence="1">Shoot tissue taken approximately 20 cm above the soil surface</tissue>
    </source>
</reference>
<protein>
    <submittedName>
        <fullName evidence="1">Uncharacterized protein</fullName>
    </submittedName>
</protein>
<accession>A0A0A9FY95</accession>